<evidence type="ECO:0000313" key="4">
    <source>
        <dbReference type="EMBL" id="GGF41845.1"/>
    </source>
</evidence>
<keyword evidence="1" id="KW-0808">Transferase</keyword>
<keyword evidence="5" id="KW-1185">Reference proteome</keyword>
<dbReference type="InterPro" id="IPR011611">
    <property type="entry name" value="PfkB_dom"/>
</dbReference>
<dbReference type="AlphaFoldDB" id="A0A917BHN5"/>
<dbReference type="PROSITE" id="PS00584">
    <property type="entry name" value="PFKB_KINASES_2"/>
    <property type="match status" value="1"/>
</dbReference>
<organism evidence="4 5">
    <name type="scientific">Subtercola lobariae</name>
    <dbReference type="NCBI Taxonomy" id="1588641"/>
    <lineage>
        <taxon>Bacteria</taxon>
        <taxon>Bacillati</taxon>
        <taxon>Actinomycetota</taxon>
        <taxon>Actinomycetes</taxon>
        <taxon>Micrococcales</taxon>
        <taxon>Microbacteriaceae</taxon>
        <taxon>Subtercola</taxon>
    </lineage>
</organism>
<evidence type="ECO:0000313" key="5">
    <source>
        <dbReference type="Proteomes" id="UP000598775"/>
    </source>
</evidence>
<evidence type="ECO:0000256" key="1">
    <source>
        <dbReference type="ARBA" id="ARBA00022679"/>
    </source>
</evidence>
<dbReference type="InterPro" id="IPR002173">
    <property type="entry name" value="Carboh/pur_kinase_PfkB_CS"/>
</dbReference>
<feature type="domain" description="Carbohydrate kinase PfkB" evidence="3">
    <location>
        <begin position="5"/>
        <end position="300"/>
    </location>
</feature>
<dbReference type="Pfam" id="PF00294">
    <property type="entry name" value="PfkB"/>
    <property type="match status" value="1"/>
</dbReference>
<dbReference type="Proteomes" id="UP000598775">
    <property type="component" value="Unassembled WGS sequence"/>
</dbReference>
<evidence type="ECO:0000259" key="3">
    <source>
        <dbReference type="Pfam" id="PF00294"/>
    </source>
</evidence>
<dbReference type="InterPro" id="IPR029056">
    <property type="entry name" value="Ribokinase-like"/>
</dbReference>
<comment type="caution">
    <text evidence="4">The sequence shown here is derived from an EMBL/GenBank/DDBJ whole genome shotgun (WGS) entry which is preliminary data.</text>
</comment>
<gene>
    <name evidence="4" type="ORF">GCM10011399_38180</name>
</gene>
<dbReference type="PANTHER" id="PTHR10584:SF167">
    <property type="entry name" value="PFKB DOMAIN PROTEIN"/>
    <property type="match status" value="1"/>
</dbReference>
<sequence length="312" mass="32132">MPRFDVVGIGEIMLLLQPDPGSDLSNATGLNVHVAGAELNACAAVASLGGLAAIVTRLGQDPFAAQVAAAAERLGVNVYAETDATRPTGVFFKQVTASDSRSVFYYRAGSAASQLDLAAAKDALALDSHAILLSGITAALGDRPANMMLEIGRRCHAEDRMLVLDANLRPQLGHLERSINTLRALLPASDILILGVDEAVHLFETDEPGEIISAARAAGCGEVVIKDGARGAYWADGLQPVHQPSLASAVVDTVGAGDSFTGGYVWSRLQGHRPGAASLIGSRLAARVVAVAGDTAGLPTRAERDAILAGVG</sequence>
<protein>
    <submittedName>
        <fullName evidence="4">Ribokinase</fullName>
    </submittedName>
</protein>
<dbReference type="SUPFAM" id="SSF53613">
    <property type="entry name" value="Ribokinase-like"/>
    <property type="match status" value="1"/>
</dbReference>
<dbReference type="PANTHER" id="PTHR10584">
    <property type="entry name" value="SUGAR KINASE"/>
    <property type="match status" value="1"/>
</dbReference>
<dbReference type="GO" id="GO:0016301">
    <property type="term" value="F:kinase activity"/>
    <property type="evidence" value="ECO:0007669"/>
    <property type="project" value="UniProtKB-KW"/>
</dbReference>
<dbReference type="CDD" id="cd01166">
    <property type="entry name" value="KdgK"/>
    <property type="match status" value="1"/>
</dbReference>
<dbReference type="Gene3D" id="3.40.1190.20">
    <property type="match status" value="1"/>
</dbReference>
<dbReference type="RefSeq" id="WP_188681342.1">
    <property type="nucleotide sequence ID" value="NZ_BMGP01000011.1"/>
</dbReference>
<name>A0A917BHN5_9MICO</name>
<evidence type="ECO:0000256" key="2">
    <source>
        <dbReference type="ARBA" id="ARBA00022777"/>
    </source>
</evidence>
<accession>A0A917BHN5</accession>
<dbReference type="EMBL" id="BMGP01000011">
    <property type="protein sequence ID" value="GGF41845.1"/>
    <property type="molecule type" value="Genomic_DNA"/>
</dbReference>
<keyword evidence="2" id="KW-0418">Kinase</keyword>
<proteinExistence type="predicted"/>
<reference evidence="4 5" key="1">
    <citation type="journal article" date="2014" name="Int. J. Syst. Evol. Microbiol.">
        <title>Complete genome sequence of Corynebacterium casei LMG S-19264T (=DSM 44701T), isolated from a smear-ripened cheese.</title>
        <authorList>
            <consortium name="US DOE Joint Genome Institute (JGI-PGF)"/>
            <person name="Walter F."/>
            <person name="Albersmeier A."/>
            <person name="Kalinowski J."/>
            <person name="Ruckert C."/>
        </authorList>
    </citation>
    <scope>NUCLEOTIDE SEQUENCE [LARGE SCALE GENOMIC DNA]</scope>
    <source>
        <strain evidence="4 5">CGMCC 1.12976</strain>
    </source>
</reference>